<keyword evidence="2 3" id="KW-0802">TPR repeat</keyword>
<reference evidence="5 6" key="1">
    <citation type="submission" date="2020-05" db="EMBL/GenBank/DDBJ databases">
        <title>Genome sequencing of Spirosoma sp. TS118.</title>
        <authorList>
            <person name="Lee J.-H."/>
            <person name="Jeong S."/>
            <person name="Zhao L."/>
            <person name="Jung J.-H."/>
            <person name="Kim M.-K."/>
            <person name="Lim S."/>
        </authorList>
    </citation>
    <scope>NUCLEOTIDE SEQUENCE [LARGE SCALE GENOMIC DNA]</scope>
    <source>
        <strain evidence="5 6">TS118</strain>
    </source>
</reference>
<evidence type="ECO:0000313" key="6">
    <source>
        <dbReference type="Proteomes" id="UP000502756"/>
    </source>
</evidence>
<organism evidence="5 6">
    <name type="scientific">Spirosoma taeanense</name>
    <dbReference type="NCBI Taxonomy" id="2735870"/>
    <lineage>
        <taxon>Bacteria</taxon>
        <taxon>Pseudomonadati</taxon>
        <taxon>Bacteroidota</taxon>
        <taxon>Cytophagia</taxon>
        <taxon>Cytophagales</taxon>
        <taxon>Cytophagaceae</taxon>
        <taxon>Spirosoma</taxon>
    </lineage>
</organism>
<dbReference type="Pfam" id="PF07719">
    <property type="entry name" value="TPR_2"/>
    <property type="match status" value="1"/>
</dbReference>
<dbReference type="EMBL" id="CP053435">
    <property type="protein sequence ID" value="QJW89088.1"/>
    <property type="molecule type" value="Genomic_DNA"/>
</dbReference>
<feature type="repeat" description="TPR" evidence="3">
    <location>
        <begin position="130"/>
        <end position="163"/>
    </location>
</feature>
<dbReference type="Proteomes" id="UP000502756">
    <property type="component" value="Chromosome"/>
</dbReference>
<keyword evidence="4" id="KW-0812">Transmembrane</keyword>
<dbReference type="PROSITE" id="PS50005">
    <property type="entry name" value="TPR"/>
    <property type="match status" value="1"/>
</dbReference>
<name>A0A6M5Y3D1_9BACT</name>
<evidence type="ECO:0000256" key="2">
    <source>
        <dbReference type="ARBA" id="ARBA00022803"/>
    </source>
</evidence>
<dbReference type="Pfam" id="PF13181">
    <property type="entry name" value="TPR_8"/>
    <property type="match status" value="1"/>
</dbReference>
<protein>
    <submittedName>
        <fullName evidence="5">Tetratricopeptide repeat protein</fullName>
    </submittedName>
</protein>
<dbReference type="AlphaFoldDB" id="A0A6M5Y3D1"/>
<dbReference type="SUPFAM" id="SSF48452">
    <property type="entry name" value="TPR-like"/>
    <property type="match status" value="1"/>
</dbReference>
<dbReference type="KEGG" id="stae:HNV11_06635"/>
<keyword evidence="6" id="KW-1185">Reference proteome</keyword>
<evidence type="ECO:0000256" key="4">
    <source>
        <dbReference type="SAM" id="Phobius"/>
    </source>
</evidence>
<dbReference type="SMART" id="SM00028">
    <property type="entry name" value="TPR"/>
    <property type="match status" value="2"/>
</dbReference>
<dbReference type="GO" id="GO:0016567">
    <property type="term" value="P:protein ubiquitination"/>
    <property type="evidence" value="ECO:0007669"/>
    <property type="project" value="TreeGrafter"/>
</dbReference>
<gene>
    <name evidence="5" type="ORF">HNV11_06635</name>
</gene>
<proteinExistence type="predicted"/>
<dbReference type="GO" id="GO:0051301">
    <property type="term" value="P:cell division"/>
    <property type="evidence" value="ECO:0007669"/>
    <property type="project" value="TreeGrafter"/>
</dbReference>
<dbReference type="InterPro" id="IPR011990">
    <property type="entry name" value="TPR-like_helical_dom_sf"/>
</dbReference>
<dbReference type="RefSeq" id="WP_171738926.1">
    <property type="nucleotide sequence ID" value="NZ_CP053435.1"/>
</dbReference>
<keyword evidence="4" id="KW-0472">Membrane</keyword>
<dbReference type="PANTHER" id="PTHR12558">
    <property type="entry name" value="CELL DIVISION CYCLE 16,23,27"/>
    <property type="match status" value="1"/>
</dbReference>
<evidence type="ECO:0000256" key="3">
    <source>
        <dbReference type="PROSITE-ProRule" id="PRU00339"/>
    </source>
</evidence>
<dbReference type="PANTHER" id="PTHR12558:SF13">
    <property type="entry name" value="CELL DIVISION CYCLE PROTEIN 27 HOMOLOG"/>
    <property type="match status" value="1"/>
</dbReference>
<feature type="transmembrane region" description="Helical" evidence="4">
    <location>
        <begin position="344"/>
        <end position="364"/>
    </location>
</feature>
<keyword evidence="1" id="KW-0677">Repeat</keyword>
<dbReference type="InterPro" id="IPR019734">
    <property type="entry name" value="TPR_rpt"/>
</dbReference>
<dbReference type="GO" id="GO:0005737">
    <property type="term" value="C:cytoplasm"/>
    <property type="evidence" value="ECO:0007669"/>
    <property type="project" value="TreeGrafter"/>
</dbReference>
<feature type="transmembrane region" description="Helical" evidence="4">
    <location>
        <begin position="449"/>
        <end position="467"/>
    </location>
</feature>
<evidence type="ECO:0000256" key="1">
    <source>
        <dbReference type="ARBA" id="ARBA00022737"/>
    </source>
</evidence>
<accession>A0A6M5Y3D1</accession>
<dbReference type="GO" id="GO:0031145">
    <property type="term" value="P:anaphase-promoting complex-dependent catabolic process"/>
    <property type="evidence" value="ECO:0007669"/>
    <property type="project" value="TreeGrafter"/>
</dbReference>
<keyword evidence="4" id="KW-1133">Transmembrane helix</keyword>
<evidence type="ECO:0000313" key="5">
    <source>
        <dbReference type="EMBL" id="QJW89088.1"/>
    </source>
</evidence>
<sequence>MITNNYVPNDFRAYLGSILFSVDYDFGAAETHLTESLSRNPSSALFILLLCQLYQKQIEYNTSANGDTMNEESKLGNYAQQGIELLAKKPRSSWNDGDYRYQGEFQSFLSRLEEAKLSFQKAIQLNPDLVEGRTGLGIVYQKLKKWNDALIAFEQARRLDPNDLNTRASMAEMLIELDQFNPAEEHLAFIRRITDETHLDALILSGRLYARLGDKAHENEDAVEAEGRYRAAVEFLDKALRAETYGNYSRKITPTESHTVRYLNGYCQIKQIQAREKKGNLVQRYQFAQESQRYIDKALVHFKKITESKYAHNGFEARQAVNQLNQYRKQTSPVREISTRGLKGTLVVMMAAFILIATQIVFFFRETSFVRAITQPNVACYIQPSRIQPLLKLDSAGDVKLTRFARLSFNHPDSLIARWEQLMGENVRIERAWIENADQKPERLLTEGFYGLITFASLLFIIAGLVLPELTKLKVGSIELEKTRLETITTTPSLNVSSGASATRSLK</sequence>
<dbReference type="Gene3D" id="1.25.40.10">
    <property type="entry name" value="Tetratricopeptide repeat domain"/>
    <property type="match status" value="1"/>
</dbReference>
<dbReference type="InterPro" id="IPR013105">
    <property type="entry name" value="TPR_2"/>
</dbReference>